<dbReference type="SMART" id="SM01310">
    <property type="entry name" value="RICTOR_V"/>
    <property type="match status" value="1"/>
</dbReference>
<dbReference type="GO" id="GO:0031932">
    <property type="term" value="C:TORC2 complex"/>
    <property type="evidence" value="ECO:0007669"/>
    <property type="project" value="EnsemblFungi"/>
</dbReference>
<feature type="domain" description="REM-1" evidence="4">
    <location>
        <begin position="1"/>
        <end position="70"/>
    </location>
</feature>
<dbReference type="Proteomes" id="UP000095009">
    <property type="component" value="Unassembled WGS sequence"/>
</dbReference>
<dbReference type="SMART" id="SM01308">
    <property type="entry name" value="RICTOR_N"/>
    <property type="match status" value="1"/>
</dbReference>
<dbReference type="InterPro" id="IPR011072">
    <property type="entry name" value="HR1_rho-bd"/>
</dbReference>
<dbReference type="SMART" id="SM01303">
    <property type="entry name" value="RasGEF_N_2"/>
    <property type="match status" value="1"/>
</dbReference>
<evidence type="ECO:0000256" key="1">
    <source>
        <dbReference type="ARBA" id="ARBA00008878"/>
    </source>
</evidence>
<feature type="non-terminal residue" evidence="5">
    <location>
        <position position="1"/>
    </location>
</feature>
<dbReference type="InterPro" id="IPR011989">
    <property type="entry name" value="ARM-like"/>
</dbReference>
<keyword evidence="2" id="KW-0175">Coiled coil</keyword>
<feature type="compositionally biased region" description="Polar residues" evidence="3">
    <location>
        <begin position="95"/>
        <end position="105"/>
    </location>
</feature>
<organism evidence="5 6">
    <name type="scientific">Nadsonia fulvescens var. elongata DSM 6958</name>
    <dbReference type="NCBI Taxonomy" id="857566"/>
    <lineage>
        <taxon>Eukaryota</taxon>
        <taxon>Fungi</taxon>
        <taxon>Dikarya</taxon>
        <taxon>Ascomycota</taxon>
        <taxon>Saccharomycotina</taxon>
        <taxon>Dipodascomycetes</taxon>
        <taxon>Dipodascales</taxon>
        <taxon>Dipodascales incertae sedis</taxon>
        <taxon>Nadsonia</taxon>
    </lineage>
</organism>
<dbReference type="InterPro" id="IPR028267">
    <property type="entry name" value="Pianissimo_N"/>
</dbReference>
<dbReference type="GO" id="GO:0005829">
    <property type="term" value="C:cytosol"/>
    <property type="evidence" value="ECO:0007669"/>
    <property type="project" value="EnsemblFungi"/>
</dbReference>
<dbReference type="InterPro" id="IPR029451">
    <property type="entry name" value="RICTOR_M"/>
</dbReference>
<dbReference type="Pfam" id="PF14664">
    <property type="entry name" value="RICTOR_N"/>
    <property type="match status" value="1"/>
</dbReference>
<name>A0A1E3PHI2_9ASCO</name>
<evidence type="ECO:0000259" key="4">
    <source>
        <dbReference type="PROSITE" id="PS51860"/>
    </source>
</evidence>
<dbReference type="EMBL" id="KV454410">
    <property type="protein sequence ID" value="ODQ64875.1"/>
    <property type="molecule type" value="Genomic_DNA"/>
</dbReference>
<evidence type="ECO:0000256" key="3">
    <source>
        <dbReference type="SAM" id="MobiDB-lite"/>
    </source>
</evidence>
<dbReference type="SUPFAM" id="SSF46585">
    <property type="entry name" value="HR1 repeat"/>
    <property type="match status" value="1"/>
</dbReference>
<reference evidence="5 6" key="1">
    <citation type="journal article" date="2016" name="Proc. Natl. Acad. Sci. U.S.A.">
        <title>Comparative genomics of biotechnologically important yeasts.</title>
        <authorList>
            <person name="Riley R."/>
            <person name="Haridas S."/>
            <person name="Wolfe K.H."/>
            <person name="Lopes M.R."/>
            <person name="Hittinger C.T."/>
            <person name="Goeker M."/>
            <person name="Salamov A.A."/>
            <person name="Wisecaver J.H."/>
            <person name="Long T.M."/>
            <person name="Calvey C.H."/>
            <person name="Aerts A.L."/>
            <person name="Barry K.W."/>
            <person name="Choi C."/>
            <person name="Clum A."/>
            <person name="Coughlan A.Y."/>
            <person name="Deshpande S."/>
            <person name="Douglass A.P."/>
            <person name="Hanson S.J."/>
            <person name="Klenk H.-P."/>
            <person name="LaButti K.M."/>
            <person name="Lapidus A."/>
            <person name="Lindquist E.A."/>
            <person name="Lipzen A.M."/>
            <person name="Meier-Kolthoff J.P."/>
            <person name="Ohm R.A."/>
            <person name="Otillar R.P."/>
            <person name="Pangilinan J.L."/>
            <person name="Peng Y."/>
            <person name="Rokas A."/>
            <person name="Rosa C.A."/>
            <person name="Scheuner C."/>
            <person name="Sibirny A.A."/>
            <person name="Slot J.C."/>
            <person name="Stielow J.B."/>
            <person name="Sun H."/>
            <person name="Kurtzman C.P."/>
            <person name="Blackwell M."/>
            <person name="Grigoriev I.V."/>
            <person name="Jeffries T.W."/>
        </authorList>
    </citation>
    <scope>NUCLEOTIDE SEQUENCE [LARGE SCALE GENOMIC DNA]</scope>
    <source>
        <strain evidence="5 6">DSM 6958</strain>
    </source>
</reference>
<dbReference type="Pfam" id="PF14663">
    <property type="entry name" value="RasGEF_N_2"/>
    <property type="match status" value="1"/>
</dbReference>
<evidence type="ECO:0000256" key="2">
    <source>
        <dbReference type="PROSITE-ProRule" id="PRU01207"/>
    </source>
</evidence>
<protein>
    <recommendedName>
        <fullName evidence="4">REM-1 domain-containing protein</fullName>
    </recommendedName>
</protein>
<dbReference type="AlphaFoldDB" id="A0A1E3PHI2"/>
<dbReference type="Gene3D" id="1.25.10.10">
    <property type="entry name" value="Leucine-rich Repeat Variant"/>
    <property type="match status" value="1"/>
</dbReference>
<dbReference type="GO" id="GO:0038203">
    <property type="term" value="P:TORC2 signaling"/>
    <property type="evidence" value="ECO:0007669"/>
    <property type="project" value="EnsemblFungi"/>
</dbReference>
<dbReference type="InterPro" id="IPR029453">
    <property type="entry name" value="Rictor_IV"/>
</dbReference>
<gene>
    <name evidence="5" type="ORF">NADFUDRAFT_8425</name>
</gene>
<dbReference type="OrthoDB" id="271111at2759"/>
<feature type="non-terminal residue" evidence="5">
    <location>
        <position position="1200"/>
    </location>
</feature>
<feature type="region of interest" description="Disordered" evidence="3">
    <location>
        <begin position="95"/>
        <end position="123"/>
    </location>
</feature>
<dbReference type="InterPro" id="IPR016024">
    <property type="entry name" value="ARM-type_fold"/>
</dbReference>
<dbReference type="SMART" id="SM00742">
    <property type="entry name" value="Hr1"/>
    <property type="match status" value="1"/>
</dbReference>
<accession>A0A1E3PHI2</accession>
<proteinExistence type="inferred from homology"/>
<sequence>QDILAKIEIENKIKEGATTLLQVLDSKKINGQEPDPNQVIKQVESELQASKAKIALLHSQLEQNAVSNLPLTIPPQDVSAVSGLPTTAKPTIKITDSFTPISSGPDSLPNSNSIASSPESESPTWSLGAILQSLEDPTRSPDFLIQRANDLVNLLMRHPLLKYDLVIAAFGDRVQKLLLHQKTEVIASGYRMARHAITDLASLKIMRQLHTDFFVVRTLAKDAKYNLERQQALKYIRMFLDIPSGIDQLSLQVVRGLVAIAEQTGTEDKLKNLALETLAEILILKPELVAEANGVRPLLQTIVEGPYLFSLAIAKSVVCILDSPHTRHILRYGEDLLGLIAPFTETQVRTHVNTDKLINCSSVLLAILNTWAGLTGFSHNNFHALRILLDCLRVPIPQLRDIILDLLFDLFRLDRPQYQPKKDDANGIYKLCVASFDNPSTDSTAAGDCRFVNHYTALLLLVFLKCGLANQLTGIIEDKQDEKNYQKAIILLSEIHRLAAKFLPPSHDLTEILTLPRLLNCAINGERDLSGARRSMCKRIDIVDGHTHLGIHGHVHTHSIGSVGGTAMTDMQFRQLIIDTQVLTTKNFSKWNWDVLIELIEGPLLNPKRLDEAIKSTKFMKRLMSFYRPFKYRYSSIKQSPASQKYVTVGSALLRTFLANDDGVKYLMENKLLRQIAECLAQLDPMSGITSAEPLFSEQRLENTLTSGYFTLLGILSGDINGLAMMERWRMFNMIYHISEIAVRDDLIMIFIAAMDYTLQGHHRIILSKALTTGTKAVRVFATRHIKKLLDDPVINSATKRWAVQLLVQQLYDPQLEVCQMAISLLEEYCCNNSEHIDHVISCQPALEHLGEIGIPLLVRFLFTSTGFKYLNDLHYIENEMDYWIQGLNERYVTRIENYLESVYTFYTGPASGSATSIFSSLPARSSAPPSHFYGELVMTDEGCMLLSQKDHISQFVNFVRMHRDETKSPTIIKKLKGCLWALGFIGSTHLGSPFLETHDDNDTSDSGSTSPVLSSPSVVADIVYLAENSPVASVRGTAFFVLGLVSSTILGLELLDEFRWTTSLLITGEPKGLGVCQNIDVLFNNNNEELAASKSMPLITAWIPTTTDPIKTQILTALSNLSNQVLANEASLTLVKLEARYTDRFQNVDLFMETMRILERFRYRQLMRRFIFELFDFNRILTKMVRKSRENRKRRSHSD</sequence>
<dbReference type="Pfam" id="PF14666">
    <property type="entry name" value="RICTOR_M"/>
    <property type="match status" value="1"/>
</dbReference>
<dbReference type="PANTHER" id="PTHR13298:SF11">
    <property type="entry name" value="RAPAMYCIN-INSENSITIVE COMPANION OF MTOR"/>
    <property type="match status" value="1"/>
</dbReference>
<dbReference type="STRING" id="857566.A0A1E3PHI2"/>
<dbReference type="GO" id="GO:0005938">
    <property type="term" value="C:cell cortex"/>
    <property type="evidence" value="ECO:0007669"/>
    <property type="project" value="EnsemblFungi"/>
</dbReference>
<comment type="similarity">
    <text evidence="1">Belongs to the RICTOR family.</text>
</comment>
<evidence type="ECO:0000313" key="6">
    <source>
        <dbReference type="Proteomes" id="UP000095009"/>
    </source>
</evidence>
<keyword evidence="6" id="KW-1185">Reference proteome</keyword>
<dbReference type="Gene3D" id="1.10.287.160">
    <property type="entry name" value="HR1 repeat"/>
    <property type="match status" value="1"/>
</dbReference>
<dbReference type="InterPro" id="IPR036274">
    <property type="entry name" value="HR1_rpt_sf"/>
</dbReference>
<dbReference type="InterPro" id="IPR029452">
    <property type="entry name" value="RICTOR_V"/>
</dbReference>
<evidence type="ECO:0000313" key="5">
    <source>
        <dbReference type="EMBL" id="ODQ64875.1"/>
    </source>
</evidence>
<dbReference type="PANTHER" id="PTHR13298">
    <property type="entry name" value="CYTOSOLIC REGULATOR PIANISSIMO"/>
    <property type="match status" value="1"/>
</dbReference>
<feature type="compositionally biased region" description="Low complexity" evidence="3">
    <location>
        <begin position="109"/>
        <end position="123"/>
    </location>
</feature>
<dbReference type="InterPro" id="IPR028268">
    <property type="entry name" value="Pianissimo_fam"/>
</dbReference>
<dbReference type="SUPFAM" id="SSF48371">
    <property type="entry name" value="ARM repeat"/>
    <property type="match status" value="1"/>
</dbReference>
<dbReference type="PROSITE" id="PS51860">
    <property type="entry name" value="REM_1"/>
    <property type="match status" value="1"/>
</dbReference>
<dbReference type="Pfam" id="PF14668">
    <property type="entry name" value="RICTOR_V"/>
    <property type="match status" value="1"/>
</dbReference>
<dbReference type="Pfam" id="PF02185">
    <property type="entry name" value="HR1"/>
    <property type="match status" value="1"/>
</dbReference>
<dbReference type="SMART" id="SM01307">
    <property type="entry name" value="RICTOR_M"/>
    <property type="match status" value="1"/>
</dbReference>